<accession>A0A1G8BTV9</accession>
<feature type="domain" description="DM13" evidence="2">
    <location>
        <begin position="49"/>
        <end position="146"/>
    </location>
</feature>
<evidence type="ECO:0000259" key="2">
    <source>
        <dbReference type="PROSITE" id="PS51549"/>
    </source>
</evidence>
<evidence type="ECO:0000256" key="1">
    <source>
        <dbReference type="SAM" id="SignalP"/>
    </source>
</evidence>
<dbReference type="STRING" id="551996.SAMN05192573_10957"/>
<dbReference type="RefSeq" id="WP_091169915.1">
    <property type="nucleotide sequence ID" value="NZ_FNCG01000009.1"/>
</dbReference>
<dbReference type="PROSITE" id="PS51257">
    <property type="entry name" value="PROKAR_LIPOPROTEIN"/>
    <property type="match status" value="1"/>
</dbReference>
<feature type="signal peptide" evidence="1">
    <location>
        <begin position="1"/>
        <end position="21"/>
    </location>
</feature>
<reference evidence="4" key="1">
    <citation type="submission" date="2016-10" db="EMBL/GenBank/DDBJ databases">
        <authorList>
            <person name="Varghese N."/>
            <person name="Submissions S."/>
        </authorList>
    </citation>
    <scope>NUCLEOTIDE SEQUENCE [LARGE SCALE GENOMIC DNA]</scope>
    <source>
        <strain evidence="4">Gh-67</strain>
    </source>
</reference>
<organism evidence="3 4">
    <name type="scientific">Mucilaginibacter gossypii</name>
    <dbReference type="NCBI Taxonomy" id="551996"/>
    <lineage>
        <taxon>Bacteria</taxon>
        <taxon>Pseudomonadati</taxon>
        <taxon>Bacteroidota</taxon>
        <taxon>Sphingobacteriia</taxon>
        <taxon>Sphingobacteriales</taxon>
        <taxon>Sphingobacteriaceae</taxon>
        <taxon>Mucilaginibacter</taxon>
    </lineage>
</organism>
<gene>
    <name evidence="3" type="ORF">SAMN05192573_10957</name>
</gene>
<dbReference type="PROSITE" id="PS51549">
    <property type="entry name" value="DM13"/>
    <property type="match status" value="1"/>
</dbReference>
<name>A0A1G8BTV9_9SPHI</name>
<dbReference type="AlphaFoldDB" id="A0A1G8BTV9"/>
<evidence type="ECO:0000313" key="4">
    <source>
        <dbReference type="Proteomes" id="UP000199705"/>
    </source>
</evidence>
<sequence>MKTPNFLKISIIVLLTCTILAGCKKGSTPTATLNERIDASQSKPASNSGDFSNGPYGTVTGTARVFLTGGKYQLALEGFSTSNGPDLKVYISQEQNPVHFINLGSLKSTSGNQVYDIPSEANVKDYAYALIYCQQYHHLFGYTQLTF</sequence>
<keyword evidence="1" id="KW-0732">Signal</keyword>
<dbReference type="Pfam" id="PF10517">
    <property type="entry name" value="DM13"/>
    <property type="match status" value="1"/>
</dbReference>
<dbReference type="Proteomes" id="UP000199705">
    <property type="component" value="Unassembled WGS sequence"/>
</dbReference>
<evidence type="ECO:0000313" key="3">
    <source>
        <dbReference type="EMBL" id="SDH36637.1"/>
    </source>
</evidence>
<dbReference type="InterPro" id="IPR019545">
    <property type="entry name" value="DM13_domain"/>
</dbReference>
<feature type="chain" id="PRO_5011741436" evidence="1">
    <location>
        <begin position="22"/>
        <end position="147"/>
    </location>
</feature>
<protein>
    <submittedName>
        <fullName evidence="3">Electron transfer DM13</fullName>
    </submittedName>
</protein>
<dbReference type="EMBL" id="FNCG01000009">
    <property type="protein sequence ID" value="SDH36637.1"/>
    <property type="molecule type" value="Genomic_DNA"/>
</dbReference>
<keyword evidence="4" id="KW-1185">Reference proteome</keyword>
<proteinExistence type="predicted"/>